<accession>W4V4R6</accession>
<dbReference type="Proteomes" id="UP000019109">
    <property type="component" value="Unassembled WGS sequence"/>
</dbReference>
<keyword evidence="2" id="KW-1185">Reference proteome</keyword>
<sequence>MIEMQCRKIGHSDGFFYGDVSELEEDAEEIICRIKEFNLDILVIDSYNVSREFFLKLKPHIKKLCYIDDVNKFVYPVDVLINGNITATTFNYTKYSNDEIMLLGLKYNLIRMNLKTCPRE</sequence>
<gene>
    <name evidence="1" type="ORF">JCM21531_1208</name>
</gene>
<evidence type="ECO:0000313" key="2">
    <source>
        <dbReference type="Proteomes" id="UP000019109"/>
    </source>
</evidence>
<organism evidence="1 2">
    <name type="scientific">Acetivibrio straminisolvens JCM 21531</name>
    <dbReference type="NCBI Taxonomy" id="1294263"/>
    <lineage>
        <taxon>Bacteria</taxon>
        <taxon>Bacillati</taxon>
        <taxon>Bacillota</taxon>
        <taxon>Clostridia</taxon>
        <taxon>Eubacteriales</taxon>
        <taxon>Oscillospiraceae</taxon>
        <taxon>Acetivibrio</taxon>
    </lineage>
</organism>
<protein>
    <submittedName>
        <fullName evidence="1">N-Acetylneuraminate cytidylyltransferase</fullName>
    </submittedName>
</protein>
<dbReference type="GO" id="GO:0016779">
    <property type="term" value="F:nucleotidyltransferase activity"/>
    <property type="evidence" value="ECO:0007669"/>
    <property type="project" value="UniProtKB-KW"/>
</dbReference>
<dbReference type="AlphaFoldDB" id="W4V4R6"/>
<keyword evidence="1" id="KW-0808">Transferase</keyword>
<evidence type="ECO:0000313" key="1">
    <source>
        <dbReference type="EMBL" id="GAE87808.1"/>
    </source>
</evidence>
<dbReference type="Gene3D" id="3.40.50.11190">
    <property type="match status" value="1"/>
</dbReference>
<dbReference type="EMBL" id="BAVR01000010">
    <property type="protein sequence ID" value="GAE87808.1"/>
    <property type="molecule type" value="Genomic_DNA"/>
</dbReference>
<reference evidence="1" key="1">
    <citation type="journal article" date="2014" name="Genome Announc.">
        <title>Draft Genome Sequence of Clostridium straminisolvens Strain JCM 21531T, Isolated from a Cellulose-Degrading Bacterial Community.</title>
        <authorList>
            <person name="Yuki M."/>
            <person name="Oshima K."/>
            <person name="Suda W."/>
            <person name="Sakamoto M."/>
            <person name="Kitamura K."/>
            <person name="Iida T."/>
            <person name="Hattori M."/>
            <person name="Ohkuma M."/>
        </authorList>
    </citation>
    <scope>NUCLEOTIDE SEQUENCE [LARGE SCALE GENOMIC DNA]</scope>
    <source>
        <strain evidence="1">JCM 21531</strain>
    </source>
</reference>
<keyword evidence="1" id="KW-0548">Nucleotidyltransferase</keyword>
<proteinExistence type="predicted"/>
<dbReference type="STRING" id="1294263.JCM21531_1208"/>
<comment type="caution">
    <text evidence="1">The sequence shown here is derived from an EMBL/GenBank/DDBJ whole genome shotgun (WGS) entry which is preliminary data.</text>
</comment>
<name>W4V4R6_9FIRM</name>